<evidence type="ECO:0000313" key="3">
    <source>
        <dbReference type="Proteomes" id="UP000253551"/>
    </source>
</evidence>
<dbReference type="InterPro" id="IPR059066">
    <property type="entry name" value="Ig_Tag1-like_5th"/>
</dbReference>
<evidence type="ECO:0000259" key="1">
    <source>
        <dbReference type="Pfam" id="PF26153"/>
    </source>
</evidence>
<protein>
    <recommendedName>
        <fullName evidence="1">Tag1-like fifth Ig-like domain-containing protein</fullName>
    </recommendedName>
</protein>
<dbReference type="AlphaFoldDB" id="A0A367KCQ3"/>
<dbReference type="Pfam" id="PF26153">
    <property type="entry name" value="LEA-2L_5"/>
    <property type="match status" value="1"/>
</dbReference>
<dbReference type="Proteomes" id="UP000253551">
    <property type="component" value="Unassembled WGS sequence"/>
</dbReference>
<gene>
    <name evidence="2" type="ORF">CU098_001484</name>
</gene>
<proteinExistence type="predicted"/>
<name>A0A367KCQ3_RHIST</name>
<sequence length="553" mass="60965">MNGLKETEMQHMSFPGPHPLGGVSISGTVGLFNPSDVLSFHLGDVDFGIYLPGAKQDVEIAIVRAIDANLQGNQMSYFNVTGRTLPIQDQQAMSTFLSRYLHGQVSLVNVRGSLQAPDPHYPTSTPDWLKQALQQLTIQVPFPGAEETDLIQDLQLSHIKIDFSPQNTPLISADVSVFLKQPPEFHFDLDVNQIQPTVYLYLNLNSPRPFALVHSPEPCPSLTSKLKNHRLLVKSKLVKAPFRVLPGGQKEFEEFLRRVFYEKRGKVYIRGKSDAQVDSAFGQVQVQDLEFEGVIEIQGMQGLGQPQILDISLVRGYQDALEISTLLDIYNPSNAAVNLGNLNLALLFNHYPIGHVLISSLALDASSHNHVKVSAWLEANNPHVVDFISQYISTGMSVLSNVNLTISGDYPNATTSPWLLPLINALSFNVAVPPFDKEPILADCRVNLWSSTAVMSLRNPFSGMFMTIEKINASATYKQIKVGDMEADFADASEGWKNGPILLPGPLCESDCIGVIVESEKIPVKTKKVGWDAIRKAMGGSIVISVESQEFFR</sequence>
<feature type="domain" description="Tag1-like fifth Ig-like" evidence="1">
    <location>
        <begin position="437"/>
        <end position="488"/>
    </location>
</feature>
<dbReference type="EMBL" id="PJQM01001902">
    <property type="protein sequence ID" value="RCH99879.1"/>
    <property type="molecule type" value="Genomic_DNA"/>
</dbReference>
<dbReference type="OrthoDB" id="10039566at2759"/>
<evidence type="ECO:0000313" key="2">
    <source>
        <dbReference type="EMBL" id="RCH99879.1"/>
    </source>
</evidence>
<organism evidence="2 3">
    <name type="scientific">Rhizopus stolonifer</name>
    <name type="common">Rhizopus nigricans</name>
    <dbReference type="NCBI Taxonomy" id="4846"/>
    <lineage>
        <taxon>Eukaryota</taxon>
        <taxon>Fungi</taxon>
        <taxon>Fungi incertae sedis</taxon>
        <taxon>Mucoromycota</taxon>
        <taxon>Mucoromycotina</taxon>
        <taxon>Mucoromycetes</taxon>
        <taxon>Mucorales</taxon>
        <taxon>Mucorineae</taxon>
        <taxon>Rhizopodaceae</taxon>
        <taxon>Rhizopus</taxon>
    </lineage>
</organism>
<dbReference type="SUPFAM" id="SSF117070">
    <property type="entry name" value="LEA14-like"/>
    <property type="match status" value="1"/>
</dbReference>
<reference evidence="2 3" key="1">
    <citation type="journal article" date="2018" name="G3 (Bethesda)">
        <title>Phylogenetic and Phylogenomic Definition of Rhizopus Species.</title>
        <authorList>
            <person name="Gryganskyi A.P."/>
            <person name="Golan J."/>
            <person name="Dolatabadi S."/>
            <person name="Mondo S."/>
            <person name="Robb S."/>
            <person name="Idnurm A."/>
            <person name="Muszewska A."/>
            <person name="Steczkiewicz K."/>
            <person name="Masonjones S."/>
            <person name="Liao H.L."/>
            <person name="Gajdeczka M.T."/>
            <person name="Anike F."/>
            <person name="Vuek A."/>
            <person name="Anishchenko I.M."/>
            <person name="Voigt K."/>
            <person name="de Hoog G.S."/>
            <person name="Smith M.E."/>
            <person name="Heitman J."/>
            <person name="Vilgalys R."/>
            <person name="Stajich J.E."/>
        </authorList>
    </citation>
    <scope>NUCLEOTIDE SEQUENCE [LARGE SCALE GENOMIC DNA]</scope>
    <source>
        <strain evidence="2 3">LSU 92-RS-03</strain>
    </source>
</reference>
<dbReference type="PANTHER" id="PTHR35895:SF1">
    <property type="entry name" value="LIPID-BINDING SERUM GLYCOPROTEIN C-TERMINAL DOMAIN-CONTAINING PROTEIN"/>
    <property type="match status" value="1"/>
</dbReference>
<keyword evidence="3" id="KW-1185">Reference proteome</keyword>
<dbReference type="Pfam" id="PF12505">
    <property type="entry name" value="DUF3712"/>
    <property type="match status" value="1"/>
</dbReference>
<dbReference type="PANTHER" id="PTHR35895">
    <property type="entry name" value="CHROMOSOME 16, WHOLE GENOME SHOTGUN SEQUENCE"/>
    <property type="match status" value="1"/>
</dbReference>
<dbReference type="InterPro" id="IPR046368">
    <property type="entry name" value="Tag1"/>
</dbReference>
<dbReference type="InterPro" id="IPR022185">
    <property type="entry name" value="DUF3712"/>
</dbReference>
<accession>A0A367KCQ3</accession>
<comment type="caution">
    <text evidence="2">The sequence shown here is derived from an EMBL/GenBank/DDBJ whole genome shotgun (WGS) entry which is preliminary data.</text>
</comment>
<dbReference type="GO" id="GO:0000329">
    <property type="term" value="C:fungal-type vacuole membrane"/>
    <property type="evidence" value="ECO:0007669"/>
    <property type="project" value="InterPro"/>
</dbReference>